<dbReference type="EMBL" id="JBEYBF010000013">
    <property type="protein sequence ID" value="MEU1954184.1"/>
    <property type="molecule type" value="Genomic_DNA"/>
</dbReference>
<protein>
    <submittedName>
        <fullName evidence="2">GNAT family N-acetyltransferase</fullName>
    </submittedName>
</protein>
<dbReference type="InterPro" id="IPR000182">
    <property type="entry name" value="GNAT_dom"/>
</dbReference>
<organism evidence="2 3">
    <name type="scientific">Nocardia rhamnosiphila</name>
    <dbReference type="NCBI Taxonomy" id="426716"/>
    <lineage>
        <taxon>Bacteria</taxon>
        <taxon>Bacillati</taxon>
        <taxon>Actinomycetota</taxon>
        <taxon>Actinomycetes</taxon>
        <taxon>Mycobacteriales</taxon>
        <taxon>Nocardiaceae</taxon>
        <taxon>Nocardia</taxon>
    </lineage>
</organism>
<dbReference type="InterPro" id="IPR016181">
    <property type="entry name" value="Acyl_CoA_acyltransferase"/>
</dbReference>
<dbReference type="SUPFAM" id="SSF55729">
    <property type="entry name" value="Acyl-CoA N-acyltransferases (Nat)"/>
    <property type="match status" value="1"/>
</dbReference>
<gene>
    <name evidence="2" type="ORF">ABZ510_20250</name>
</gene>
<sequence length="190" mass="20508">MSTADPPALAPGIVPPQRIDLGDLVVRRWETGDLTAQCEAINASFDHLHPWMPWLPTPRTLEEQRVFNDIAATGWPSADGDFGYGIFDTEGTLLGAVGLHDRVGPAALEIGYWCHIAYTGRGIITRAVAALTDAALRLPGIEQVQIRCDAANERSAAVPRRLGYRLDRTEVREVSAPAETGHGLVFVTGG</sequence>
<dbReference type="Pfam" id="PF13302">
    <property type="entry name" value="Acetyltransf_3"/>
    <property type="match status" value="1"/>
</dbReference>
<dbReference type="PANTHER" id="PTHR43441:SF3">
    <property type="entry name" value="ACETYLTRANSFERASE"/>
    <property type="match status" value="1"/>
</dbReference>
<accession>A0ABV2WTG8</accession>
<dbReference type="PANTHER" id="PTHR43441">
    <property type="entry name" value="RIBOSOMAL-PROTEIN-SERINE ACETYLTRANSFERASE"/>
    <property type="match status" value="1"/>
</dbReference>
<feature type="domain" description="N-acetyltransferase" evidence="1">
    <location>
        <begin position="24"/>
        <end position="179"/>
    </location>
</feature>
<reference evidence="2 3" key="1">
    <citation type="submission" date="2024-06" db="EMBL/GenBank/DDBJ databases">
        <title>The Natural Products Discovery Center: Release of the First 8490 Sequenced Strains for Exploring Actinobacteria Biosynthetic Diversity.</title>
        <authorList>
            <person name="Kalkreuter E."/>
            <person name="Kautsar S.A."/>
            <person name="Yang D."/>
            <person name="Bader C.D."/>
            <person name="Teijaro C.N."/>
            <person name="Fluegel L."/>
            <person name="Davis C.M."/>
            <person name="Simpson J.R."/>
            <person name="Lauterbach L."/>
            <person name="Steele A.D."/>
            <person name="Gui C."/>
            <person name="Meng S."/>
            <person name="Li G."/>
            <person name="Viehrig K."/>
            <person name="Ye F."/>
            <person name="Su P."/>
            <person name="Kiefer A.F."/>
            <person name="Nichols A."/>
            <person name="Cepeda A.J."/>
            <person name="Yan W."/>
            <person name="Fan B."/>
            <person name="Jiang Y."/>
            <person name="Adhikari A."/>
            <person name="Zheng C.-J."/>
            <person name="Schuster L."/>
            <person name="Cowan T.M."/>
            <person name="Smanski M.J."/>
            <person name="Chevrette M.G."/>
            <person name="De Carvalho L.P.S."/>
            <person name="Shen B."/>
        </authorList>
    </citation>
    <scope>NUCLEOTIDE SEQUENCE [LARGE SCALE GENOMIC DNA]</scope>
    <source>
        <strain evidence="2 3">NPDC019708</strain>
    </source>
</reference>
<evidence type="ECO:0000313" key="3">
    <source>
        <dbReference type="Proteomes" id="UP001550628"/>
    </source>
</evidence>
<proteinExistence type="predicted"/>
<name>A0ABV2WTG8_9NOCA</name>
<evidence type="ECO:0000313" key="2">
    <source>
        <dbReference type="EMBL" id="MEU1954184.1"/>
    </source>
</evidence>
<dbReference type="InterPro" id="IPR051908">
    <property type="entry name" value="Ribosomal_N-acetyltransferase"/>
</dbReference>
<comment type="caution">
    <text evidence="2">The sequence shown here is derived from an EMBL/GenBank/DDBJ whole genome shotgun (WGS) entry which is preliminary data.</text>
</comment>
<dbReference type="RefSeq" id="WP_030525213.1">
    <property type="nucleotide sequence ID" value="NZ_JBEYBD010000001.1"/>
</dbReference>
<dbReference type="PROSITE" id="PS51186">
    <property type="entry name" value="GNAT"/>
    <property type="match status" value="1"/>
</dbReference>
<keyword evidence="3" id="KW-1185">Reference proteome</keyword>
<dbReference type="GeneID" id="96248093"/>
<dbReference type="Proteomes" id="UP001550628">
    <property type="component" value="Unassembled WGS sequence"/>
</dbReference>
<dbReference type="Gene3D" id="3.40.630.30">
    <property type="match status" value="1"/>
</dbReference>
<evidence type="ECO:0000259" key="1">
    <source>
        <dbReference type="PROSITE" id="PS51186"/>
    </source>
</evidence>